<reference evidence="6 7" key="1">
    <citation type="submission" date="2020-11" db="EMBL/GenBank/DDBJ databases">
        <authorList>
            <person name="Lassalle F."/>
        </authorList>
    </citation>
    <scope>NUCLEOTIDE SEQUENCE [LARGE SCALE GENOMIC DNA]</scope>
    <source>
        <strain evidence="6 7">JC140</strain>
    </source>
</reference>
<evidence type="ECO:0000256" key="5">
    <source>
        <dbReference type="ARBA" id="ARBA00023002"/>
    </source>
</evidence>
<sequence length="334" mass="35579">MRIAEIGRLAGDRDNRAKALWFEEARTCVLRDEPLPPPGPKDATVRALFSGISRGTEALVFEGHVPESEYDRMQGPHQGGKLPFPVKYGYAVVGVVEEGPAELSGRTVFCLHPHQDRFRVEASAVHPVPEDVPAGRAVLAANMETALNIVWDAGILPGDRVAVFGAGVVGLLTAYIASRIPGTETVICDTSPVRGTQAGALGLAFALPQEGPVNCDVLVNASAAPEALAGAIDHAGFEAKIVEASWYGDRLASLCLGGAFHARRLSIVSSQVGSVAAGRRARWNPARRLRKALDLLADERLDVLISGETPFADIAEPYPGIIASPDTLCHRIRY</sequence>
<protein>
    <submittedName>
        <fullName evidence="6">Dehydrogenase</fullName>
    </submittedName>
</protein>
<keyword evidence="7" id="KW-1185">Reference proteome</keyword>
<dbReference type="InterPro" id="IPR036291">
    <property type="entry name" value="NAD(P)-bd_dom_sf"/>
</dbReference>
<evidence type="ECO:0000313" key="7">
    <source>
        <dbReference type="Proteomes" id="UP000606921"/>
    </source>
</evidence>
<keyword evidence="5" id="KW-0560">Oxidoreductase</keyword>
<name>A0ABM8PN74_9HYPH</name>
<dbReference type="InterPro" id="IPR011032">
    <property type="entry name" value="GroES-like_sf"/>
</dbReference>
<evidence type="ECO:0000313" key="6">
    <source>
        <dbReference type="EMBL" id="CAD7038951.1"/>
    </source>
</evidence>
<dbReference type="Gene3D" id="3.90.180.10">
    <property type="entry name" value="Medium-chain alcohol dehydrogenases, catalytic domain"/>
    <property type="match status" value="2"/>
</dbReference>
<gene>
    <name evidence="6" type="ORF">REJC140_00688</name>
</gene>
<organism evidence="6 7">
    <name type="scientific">Pseudorhizobium endolithicum</name>
    <dbReference type="NCBI Taxonomy" id="1191678"/>
    <lineage>
        <taxon>Bacteria</taxon>
        <taxon>Pseudomonadati</taxon>
        <taxon>Pseudomonadota</taxon>
        <taxon>Alphaproteobacteria</taxon>
        <taxon>Hyphomicrobiales</taxon>
        <taxon>Rhizobiaceae</taxon>
        <taxon>Rhizobium/Agrobacterium group</taxon>
        <taxon>Pseudorhizobium</taxon>
    </lineage>
</organism>
<evidence type="ECO:0000256" key="2">
    <source>
        <dbReference type="ARBA" id="ARBA00008072"/>
    </source>
</evidence>
<comment type="caution">
    <text evidence="6">The sequence shown here is derived from an EMBL/GenBank/DDBJ whole genome shotgun (WGS) entry which is preliminary data.</text>
</comment>
<dbReference type="PANTHER" id="PTHR43350">
    <property type="entry name" value="NAD-DEPENDENT ALCOHOL DEHYDROGENASE"/>
    <property type="match status" value="1"/>
</dbReference>
<comment type="cofactor">
    <cofactor evidence="1">
        <name>Zn(2+)</name>
        <dbReference type="ChEBI" id="CHEBI:29105"/>
    </cofactor>
</comment>
<dbReference type="Gene3D" id="3.40.50.720">
    <property type="entry name" value="NAD(P)-binding Rossmann-like Domain"/>
    <property type="match status" value="1"/>
</dbReference>
<accession>A0ABM8PN74</accession>
<dbReference type="RefSeq" id="WP_235988661.1">
    <property type="nucleotide sequence ID" value="NZ_CABFWF030000012.1"/>
</dbReference>
<dbReference type="Proteomes" id="UP000606921">
    <property type="component" value="Unassembled WGS sequence"/>
</dbReference>
<keyword evidence="3" id="KW-0479">Metal-binding</keyword>
<evidence type="ECO:0000256" key="1">
    <source>
        <dbReference type="ARBA" id="ARBA00001947"/>
    </source>
</evidence>
<dbReference type="SUPFAM" id="SSF50129">
    <property type="entry name" value="GroES-like"/>
    <property type="match status" value="1"/>
</dbReference>
<evidence type="ECO:0000256" key="3">
    <source>
        <dbReference type="ARBA" id="ARBA00022723"/>
    </source>
</evidence>
<comment type="similarity">
    <text evidence="2">Belongs to the zinc-containing alcohol dehydrogenase family.</text>
</comment>
<evidence type="ECO:0000256" key="4">
    <source>
        <dbReference type="ARBA" id="ARBA00022833"/>
    </source>
</evidence>
<dbReference type="PANTHER" id="PTHR43350:SF19">
    <property type="entry name" value="D-GULOSIDE 3-DEHYDROGENASE"/>
    <property type="match status" value="1"/>
</dbReference>
<proteinExistence type="inferred from homology"/>
<keyword evidence="4" id="KW-0862">Zinc</keyword>
<dbReference type="SUPFAM" id="SSF51735">
    <property type="entry name" value="NAD(P)-binding Rossmann-fold domains"/>
    <property type="match status" value="1"/>
</dbReference>
<dbReference type="EMBL" id="CABFWF030000012">
    <property type="protein sequence ID" value="CAD7038951.1"/>
    <property type="molecule type" value="Genomic_DNA"/>
</dbReference>
<dbReference type="CDD" id="cd08255">
    <property type="entry name" value="2-desacetyl-2-hydroxyethyl_bacteriochlorophyllide_like"/>
    <property type="match status" value="1"/>
</dbReference>